<dbReference type="PANTHER" id="PTHR16922">
    <property type="entry name" value="INTERLEUKIN 11"/>
    <property type="match status" value="1"/>
</dbReference>
<evidence type="ECO:0000313" key="2">
    <source>
        <dbReference type="EMBL" id="TRZ07795.1"/>
    </source>
</evidence>
<feature type="chain" id="PRO_5035472760" evidence="1">
    <location>
        <begin position="22"/>
        <end position="186"/>
    </location>
</feature>
<evidence type="ECO:0000256" key="1">
    <source>
        <dbReference type="SAM" id="SignalP"/>
    </source>
</evidence>
<dbReference type="AlphaFoldDB" id="A0A8K1FY77"/>
<dbReference type="GO" id="GO:0008284">
    <property type="term" value="P:positive regulation of cell population proliferation"/>
    <property type="evidence" value="ECO:0007669"/>
    <property type="project" value="TreeGrafter"/>
</dbReference>
<dbReference type="GO" id="GO:0008083">
    <property type="term" value="F:growth factor activity"/>
    <property type="evidence" value="ECO:0007669"/>
    <property type="project" value="TreeGrafter"/>
</dbReference>
<protein>
    <submittedName>
        <fullName evidence="2">Uncharacterized protein</fullName>
    </submittedName>
</protein>
<evidence type="ECO:0000313" key="3">
    <source>
        <dbReference type="Proteomes" id="UP000796761"/>
    </source>
</evidence>
<keyword evidence="3" id="KW-1185">Reference proteome</keyword>
<dbReference type="EMBL" id="SWJQ01001624">
    <property type="protein sequence ID" value="TRZ07795.1"/>
    <property type="molecule type" value="Genomic_DNA"/>
</dbReference>
<gene>
    <name evidence="2" type="ORF">HGM15179_019311</name>
</gene>
<name>A0A8K1FY77_9PASS</name>
<comment type="caution">
    <text evidence="2">The sequence shown here is derived from an EMBL/GenBank/DDBJ whole genome shotgun (WGS) entry which is preliminary data.</text>
</comment>
<dbReference type="GO" id="GO:0043410">
    <property type="term" value="P:positive regulation of MAPK cascade"/>
    <property type="evidence" value="ECO:0007669"/>
    <property type="project" value="TreeGrafter"/>
</dbReference>
<dbReference type="PANTHER" id="PTHR16922:SF0">
    <property type="entry name" value="INTERLEUKIN-11"/>
    <property type="match status" value="1"/>
</dbReference>
<dbReference type="InterPro" id="IPR020438">
    <property type="entry name" value="IL-11"/>
</dbReference>
<organism evidence="2 3">
    <name type="scientific">Zosterops borbonicus</name>
    <dbReference type="NCBI Taxonomy" id="364589"/>
    <lineage>
        <taxon>Eukaryota</taxon>
        <taxon>Metazoa</taxon>
        <taxon>Chordata</taxon>
        <taxon>Craniata</taxon>
        <taxon>Vertebrata</taxon>
        <taxon>Euteleostomi</taxon>
        <taxon>Archelosauria</taxon>
        <taxon>Archosauria</taxon>
        <taxon>Dinosauria</taxon>
        <taxon>Saurischia</taxon>
        <taxon>Theropoda</taxon>
        <taxon>Coelurosauria</taxon>
        <taxon>Aves</taxon>
        <taxon>Neognathae</taxon>
        <taxon>Neoaves</taxon>
        <taxon>Telluraves</taxon>
        <taxon>Australaves</taxon>
        <taxon>Passeriformes</taxon>
        <taxon>Sylvioidea</taxon>
        <taxon>Zosteropidae</taxon>
        <taxon>Zosterops</taxon>
    </lineage>
</organism>
<keyword evidence="1" id="KW-0732">Signal</keyword>
<accession>A0A8K1FY77</accession>
<dbReference type="Pfam" id="PF07400">
    <property type="entry name" value="IL11"/>
    <property type="match status" value="1"/>
</dbReference>
<sequence>MARAPLGALVALLGLCPGLWPGPGPVLAPRPRPPPAAEPRGELESVIGLARALLGDTKAFLELLASSLLPRLVSDLLRYQRLLEWLRRAGGALRGLDPELGGLRTRLERLRGRLEHLGIDIRHDKDRKVRRKEPKSQDIYLRLLVKVPARRGRFIGTLGKPRGPPTATPSEDRGHLGAKIGILGKI</sequence>
<reference evidence="2" key="1">
    <citation type="submission" date="2019-04" db="EMBL/GenBank/DDBJ databases">
        <title>Genome assembly of Zosterops borbonicus 15179.</title>
        <authorList>
            <person name="Leroy T."/>
            <person name="Anselmetti Y."/>
            <person name="Tilak M.-K."/>
            <person name="Nabholz B."/>
        </authorList>
    </citation>
    <scope>NUCLEOTIDE SEQUENCE</scope>
    <source>
        <strain evidence="2">HGM_15179</strain>
        <tissue evidence="2">Muscle</tissue>
    </source>
</reference>
<dbReference type="GO" id="GO:0005125">
    <property type="term" value="F:cytokine activity"/>
    <property type="evidence" value="ECO:0007669"/>
    <property type="project" value="TreeGrafter"/>
</dbReference>
<dbReference type="Proteomes" id="UP000796761">
    <property type="component" value="Unassembled WGS sequence"/>
</dbReference>
<dbReference type="GO" id="GO:0005737">
    <property type="term" value="C:cytoplasm"/>
    <property type="evidence" value="ECO:0007669"/>
    <property type="project" value="TreeGrafter"/>
</dbReference>
<dbReference type="InterPro" id="IPR009079">
    <property type="entry name" value="4_helix_cytokine-like_core"/>
</dbReference>
<proteinExistence type="predicted"/>
<feature type="signal peptide" evidence="1">
    <location>
        <begin position="1"/>
        <end position="21"/>
    </location>
</feature>
<dbReference type="OrthoDB" id="9445483at2759"/>
<dbReference type="Gene3D" id="1.20.1250.10">
    <property type="match status" value="1"/>
</dbReference>